<dbReference type="Pfam" id="PF04488">
    <property type="entry name" value="Gly_transf_sug"/>
    <property type="match status" value="1"/>
</dbReference>
<dbReference type="GO" id="GO:0000030">
    <property type="term" value="F:mannosyltransferase activity"/>
    <property type="evidence" value="ECO:0007669"/>
    <property type="project" value="TreeGrafter"/>
</dbReference>
<dbReference type="InterPro" id="IPR007577">
    <property type="entry name" value="GlycoTrfase_DXD_sugar-bd_CS"/>
</dbReference>
<accession>A0A815TLZ9</accession>
<dbReference type="InterPro" id="IPR051706">
    <property type="entry name" value="Glycosyltransferase_domain"/>
</dbReference>
<feature type="transmembrane region" description="Helical" evidence="2">
    <location>
        <begin position="152"/>
        <end position="170"/>
    </location>
</feature>
<sequence>MNEMDLFRYANVTWPRRRIPRVIHQTYRTYAIPAIWNTTSHADMDMFVQQHEPDFYWNTFANYRYDIQRIDSFRYVLLFHLGGIYIDMDNACHRPFPELVAIMEALDPDSTHLALFPAAEVFGIQNNFMISTVGHPMYKQFISRLHLFNHNFLIYHVTILLSVGSLYATIQEYFFRQTDKQAVRIFDNRIYRSMFWKTKGGTWFHRDTLMILYLYYNRHSVL</sequence>
<name>A0A815TLZ9_9BILA</name>
<evidence type="ECO:0000313" key="4">
    <source>
        <dbReference type="Proteomes" id="UP000663889"/>
    </source>
</evidence>
<gene>
    <name evidence="3" type="ORF">SEV965_LOCUS36386</name>
</gene>
<keyword evidence="2" id="KW-1133">Transmembrane helix</keyword>
<evidence type="ECO:0008006" key="5">
    <source>
        <dbReference type="Google" id="ProtNLM"/>
    </source>
</evidence>
<dbReference type="SUPFAM" id="SSF53448">
    <property type="entry name" value="Nucleotide-diphospho-sugar transferases"/>
    <property type="match status" value="1"/>
</dbReference>
<evidence type="ECO:0000313" key="3">
    <source>
        <dbReference type="EMBL" id="CAF1507419.1"/>
    </source>
</evidence>
<dbReference type="GO" id="GO:0016020">
    <property type="term" value="C:membrane"/>
    <property type="evidence" value="ECO:0007669"/>
    <property type="project" value="GOC"/>
</dbReference>
<proteinExistence type="predicted"/>
<dbReference type="Proteomes" id="UP000663889">
    <property type="component" value="Unassembled WGS sequence"/>
</dbReference>
<reference evidence="3" key="1">
    <citation type="submission" date="2021-02" db="EMBL/GenBank/DDBJ databases">
        <authorList>
            <person name="Nowell W R."/>
        </authorList>
    </citation>
    <scope>NUCLEOTIDE SEQUENCE</scope>
</reference>
<dbReference type="PANTHER" id="PTHR32385">
    <property type="entry name" value="MANNOSYL PHOSPHORYLINOSITOL CERAMIDE SYNTHASE"/>
    <property type="match status" value="1"/>
</dbReference>
<keyword evidence="2" id="KW-0472">Membrane</keyword>
<evidence type="ECO:0000256" key="2">
    <source>
        <dbReference type="SAM" id="Phobius"/>
    </source>
</evidence>
<evidence type="ECO:0000256" key="1">
    <source>
        <dbReference type="ARBA" id="ARBA00022679"/>
    </source>
</evidence>
<keyword evidence="1" id="KW-0808">Transferase</keyword>
<organism evidence="3 4">
    <name type="scientific">Rotaria sordida</name>
    <dbReference type="NCBI Taxonomy" id="392033"/>
    <lineage>
        <taxon>Eukaryota</taxon>
        <taxon>Metazoa</taxon>
        <taxon>Spiralia</taxon>
        <taxon>Gnathifera</taxon>
        <taxon>Rotifera</taxon>
        <taxon>Eurotatoria</taxon>
        <taxon>Bdelloidea</taxon>
        <taxon>Philodinida</taxon>
        <taxon>Philodinidae</taxon>
        <taxon>Rotaria</taxon>
    </lineage>
</organism>
<dbReference type="InterPro" id="IPR029044">
    <property type="entry name" value="Nucleotide-diphossugar_trans"/>
</dbReference>
<protein>
    <recommendedName>
        <fullName evidence="5">Mannosyl phosphorylinositol ceramide synthase SUR1</fullName>
    </recommendedName>
</protein>
<comment type="caution">
    <text evidence="3">The sequence shown here is derived from an EMBL/GenBank/DDBJ whole genome shotgun (WGS) entry which is preliminary data.</text>
</comment>
<dbReference type="PANTHER" id="PTHR32385:SF15">
    <property type="entry name" value="INOSITOL PHOSPHOCERAMIDE MANNOSYLTRANSFERASE 1"/>
    <property type="match status" value="1"/>
</dbReference>
<dbReference type="AlphaFoldDB" id="A0A815TLZ9"/>
<dbReference type="GO" id="GO:0051999">
    <property type="term" value="P:mannosyl-inositol phosphorylceramide biosynthetic process"/>
    <property type="evidence" value="ECO:0007669"/>
    <property type="project" value="TreeGrafter"/>
</dbReference>
<keyword evidence="2" id="KW-0812">Transmembrane</keyword>
<dbReference type="EMBL" id="CAJNOU010006547">
    <property type="protein sequence ID" value="CAF1507419.1"/>
    <property type="molecule type" value="Genomic_DNA"/>
</dbReference>
<dbReference type="Gene3D" id="3.90.550.20">
    <property type="match status" value="1"/>
</dbReference>